<proteinExistence type="inferred from homology"/>
<keyword evidence="4" id="KW-0276">Fatty acid metabolism</keyword>
<dbReference type="PANTHER" id="PTHR46153">
    <property type="entry name" value="ACYL CARRIER PROTEIN"/>
    <property type="match status" value="1"/>
</dbReference>
<accession>A0A6J1DF56</accession>
<evidence type="ECO:0000256" key="2">
    <source>
        <dbReference type="ARBA" id="ARBA00022450"/>
    </source>
</evidence>
<dbReference type="OrthoDB" id="448946at2759"/>
<evidence type="ECO:0000256" key="1">
    <source>
        <dbReference type="ARBA" id="ARBA00010930"/>
    </source>
</evidence>
<dbReference type="AlphaFoldDB" id="A0A6J1DF56"/>
<keyword evidence="4" id="KW-0275">Fatty acid biosynthesis</keyword>
<dbReference type="HAMAP" id="MF_01217">
    <property type="entry name" value="Acyl_carrier"/>
    <property type="match status" value="1"/>
</dbReference>
<comment type="function">
    <text evidence="4">Carrier of the growing fatty acid chain in fatty acid biosynthesis.</text>
</comment>
<sequence length="153" mass="15985">MASFGSSPLLPAAVSCRSPPSRLRSNFTFSLSIATISDGSLFCGQRLLMAKAATRFPLPSVASKSNISCSIAQPETLQVVQATIAKQLSRDESTVIPQTKFTDLGADSLDIVEIMMTLEEKFGVSIGEGGAEGISTVQDAADLIEKVKASAAS</sequence>
<dbReference type="Pfam" id="PF00550">
    <property type="entry name" value="PP-binding"/>
    <property type="match status" value="1"/>
</dbReference>
<comment type="similarity">
    <text evidence="1">Belongs to the acyl carrier protein (ACP) family.</text>
</comment>
<reference evidence="7" key="1">
    <citation type="submission" date="2025-08" db="UniProtKB">
        <authorList>
            <consortium name="RefSeq"/>
        </authorList>
    </citation>
    <scope>IDENTIFICATION</scope>
    <source>
        <strain evidence="7">OHB3-1</strain>
    </source>
</reference>
<name>A0A6J1DF56_MOMCH</name>
<dbReference type="SUPFAM" id="SSF47336">
    <property type="entry name" value="ACP-like"/>
    <property type="match status" value="1"/>
</dbReference>
<dbReference type="RefSeq" id="XP_022151601.1">
    <property type="nucleotide sequence ID" value="XM_022295909.1"/>
</dbReference>
<dbReference type="Proteomes" id="UP000504603">
    <property type="component" value="Unplaced"/>
</dbReference>
<evidence type="ECO:0000256" key="4">
    <source>
        <dbReference type="RuleBase" id="RU000722"/>
    </source>
</evidence>
<gene>
    <name evidence="7" type="primary">LOC111019509</name>
</gene>
<dbReference type="Gene3D" id="1.10.1200.10">
    <property type="entry name" value="ACP-like"/>
    <property type="match status" value="1"/>
</dbReference>
<organism evidence="6 7">
    <name type="scientific">Momordica charantia</name>
    <name type="common">Bitter gourd</name>
    <name type="synonym">Balsam pear</name>
    <dbReference type="NCBI Taxonomy" id="3673"/>
    <lineage>
        <taxon>Eukaryota</taxon>
        <taxon>Viridiplantae</taxon>
        <taxon>Streptophyta</taxon>
        <taxon>Embryophyta</taxon>
        <taxon>Tracheophyta</taxon>
        <taxon>Spermatophyta</taxon>
        <taxon>Magnoliopsida</taxon>
        <taxon>eudicotyledons</taxon>
        <taxon>Gunneridae</taxon>
        <taxon>Pentapetalae</taxon>
        <taxon>rosids</taxon>
        <taxon>fabids</taxon>
        <taxon>Cucurbitales</taxon>
        <taxon>Cucurbitaceae</taxon>
        <taxon>Momordiceae</taxon>
        <taxon>Momordica</taxon>
    </lineage>
</organism>
<evidence type="ECO:0000256" key="3">
    <source>
        <dbReference type="ARBA" id="ARBA00022553"/>
    </source>
</evidence>
<dbReference type="InterPro" id="IPR036736">
    <property type="entry name" value="ACP-like_sf"/>
</dbReference>
<evidence type="ECO:0000313" key="7">
    <source>
        <dbReference type="RefSeq" id="XP_022151601.1"/>
    </source>
</evidence>
<dbReference type="PANTHER" id="PTHR46153:SF2">
    <property type="entry name" value="ACYL CARRIER PROTEIN"/>
    <property type="match status" value="1"/>
</dbReference>
<dbReference type="GO" id="GO:0000036">
    <property type="term" value="F:acyl carrier activity"/>
    <property type="evidence" value="ECO:0007669"/>
    <property type="project" value="InterPro"/>
</dbReference>
<dbReference type="PROSITE" id="PS50075">
    <property type="entry name" value="CARRIER"/>
    <property type="match status" value="1"/>
</dbReference>
<keyword evidence="6" id="KW-1185">Reference proteome</keyword>
<dbReference type="NCBIfam" id="NF002150">
    <property type="entry name" value="PRK00982.1-4"/>
    <property type="match status" value="1"/>
</dbReference>
<dbReference type="InterPro" id="IPR009081">
    <property type="entry name" value="PP-bd_ACP"/>
</dbReference>
<protein>
    <recommendedName>
        <fullName evidence="4">Acyl carrier protein</fullName>
    </recommendedName>
</protein>
<feature type="domain" description="Carrier" evidence="5">
    <location>
        <begin position="74"/>
        <end position="148"/>
    </location>
</feature>
<dbReference type="NCBIfam" id="NF002148">
    <property type="entry name" value="PRK00982.1-2"/>
    <property type="match status" value="1"/>
</dbReference>
<dbReference type="GeneID" id="111019509"/>
<dbReference type="InterPro" id="IPR044813">
    <property type="entry name" value="ACP_chloroplastic"/>
</dbReference>
<evidence type="ECO:0000259" key="5">
    <source>
        <dbReference type="PROSITE" id="PS50075"/>
    </source>
</evidence>
<dbReference type="InterPro" id="IPR003231">
    <property type="entry name" value="ACP"/>
</dbReference>
<keyword evidence="3" id="KW-0597">Phosphoprotein</keyword>
<dbReference type="KEGG" id="mcha:111019509"/>
<keyword evidence="4" id="KW-0443">Lipid metabolism</keyword>
<evidence type="ECO:0000313" key="6">
    <source>
        <dbReference type="Proteomes" id="UP000504603"/>
    </source>
</evidence>
<dbReference type="NCBIfam" id="TIGR00517">
    <property type="entry name" value="acyl_carrier"/>
    <property type="match status" value="1"/>
</dbReference>
<keyword evidence="4" id="KW-0444">Lipid biosynthesis</keyword>
<keyword evidence="2 4" id="KW-0596">Phosphopantetheine</keyword>